<keyword evidence="2" id="KW-0472">Membrane</keyword>
<keyword evidence="2" id="KW-1133">Transmembrane helix</keyword>
<reference evidence="3" key="1">
    <citation type="submission" date="2021-01" db="EMBL/GenBank/DDBJ databases">
        <authorList>
            <person name="Corre E."/>
            <person name="Pelletier E."/>
            <person name="Niang G."/>
            <person name="Scheremetjew M."/>
            <person name="Finn R."/>
            <person name="Kale V."/>
            <person name="Holt S."/>
            <person name="Cochrane G."/>
            <person name="Meng A."/>
            <person name="Brown T."/>
            <person name="Cohen L."/>
        </authorList>
    </citation>
    <scope>NUCLEOTIDE SEQUENCE</scope>
    <source>
        <strain evidence="3">UNC1205</strain>
    </source>
</reference>
<name>A0A7S0UHT6_9STRA</name>
<protein>
    <submittedName>
        <fullName evidence="3">Uncharacterized protein</fullName>
    </submittedName>
</protein>
<feature type="transmembrane region" description="Helical" evidence="2">
    <location>
        <begin position="105"/>
        <end position="125"/>
    </location>
</feature>
<evidence type="ECO:0000313" key="3">
    <source>
        <dbReference type="EMBL" id="CAD8760543.1"/>
    </source>
</evidence>
<evidence type="ECO:0000256" key="2">
    <source>
        <dbReference type="SAM" id="Phobius"/>
    </source>
</evidence>
<accession>A0A7S0UHT6</accession>
<evidence type="ECO:0000256" key="1">
    <source>
        <dbReference type="SAM" id="MobiDB-lite"/>
    </source>
</evidence>
<feature type="region of interest" description="Disordered" evidence="1">
    <location>
        <begin position="1"/>
        <end position="21"/>
    </location>
</feature>
<dbReference type="AlphaFoldDB" id="A0A7S0UHT6"/>
<gene>
    <name evidence="3" type="ORF">PDEL1432_LOCUS583</name>
</gene>
<feature type="transmembrane region" description="Helical" evidence="2">
    <location>
        <begin position="131"/>
        <end position="151"/>
    </location>
</feature>
<dbReference type="EMBL" id="HBFL01000803">
    <property type="protein sequence ID" value="CAD8760543.1"/>
    <property type="molecule type" value="Transcribed_RNA"/>
</dbReference>
<sequence>MIEVSSDDKNDNTANESVVDKKEVDPLETLVVISSRPKDMEPEKSTAITLQIVGSKPNSTSQTIATDEGDEIVNSIALYRRMTPSTRILALPDYYVLRHSSASTLVSFSLVVFGALPLAYRSYIFSINYDWLVGSGLIATSVIATITYGIVSWRWRARTSQSKTVHEALGARVGARDEAALLLLKEGAVRSVVGAILDAQTNPTISEEIAGNALIDPIEWAIDFGIMEDSKSSESQVAEKAQERLYGNDF</sequence>
<organism evidence="3">
    <name type="scientific">Pseudo-nitzschia delicatissima</name>
    <dbReference type="NCBI Taxonomy" id="44447"/>
    <lineage>
        <taxon>Eukaryota</taxon>
        <taxon>Sar</taxon>
        <taxon>Stramenopiles</taxon>
        <taxon>Ochrophyta</taxon>
        <taxon>Bacillariophyta</taxon>
        <taxon>Bacillariophyceae</taxon>
        <taxon>Bacillariophycidae</taxon>
        <taxon>Bacillariales</taxon>
        <taxon>Bacillariaceae</taxon>
        <taxon>Pseudo-nitzschia</taxon>
    </lineage>
</organism>
<keyword evidence="2" id="KW-0812">Transmembrane</keyword>
<feature type="compositionally biased region" description="Basic and acidic residues" evidence="1">
    <location>
        <begin position="1"/>
        <end position="11"/>
    </location>
</feature>
<proteinExistence type="predicted"/>